<sequence length="2656" mass="311638">MVIKQRNQKFEITTGIRNNLAKYQESKIFREIVQNAEDAGANEIIIKLDLNTYGSKKLFFKEDDEFYNNLKDLQGPSIIIYNNGVFKDSDWEGIEYIGEGSKKKDMLSIGNFGLGFNSTYHITDCPQIISGKKLWFLDPVKLIKEGIECADFTAENYEEYEDQFKPFEQFGCTMKSFFEGTIIRLPLRLRGNKIKEKPLSIKDCEKILEEFYNEMLEIPIFLKVISSITLERSSNFIFKVQVKNHDQVQNERKKVGEHLKTIVNYEMKDKTDNYEFNTIISKKNQNDFKSTYQLEMETSLNNNGVTKKNEISFIVSQGILVSNELNSLVIDSEIKLVSYGGVAIPITNNNGTIEVYDKEFQGKPFCFLPIGNQKISSKAHVFGYYILSDARSEIQYTSQSNLVKTQEYKINKWNHFISESVVPFFYKEALNYMTSFNIDLISYFPYHCLVNKSSNSSAEIDFSIHTMEYIMKSNLFFTVSERYCSYISSIIVKGNTQQFILDYLEGTGSNVILLNDSFINYLSKNGFKVGIISPKILCSELSKNQLAEYSEDILNYLCSDHNGVIREGLLNNLKIFPINHSDLTKLDSLQTNHSLSKTQPFIVVSDEIYQLFIDMNCNVDYVLNTSKLCPNVNENINLIKKIYVNFQIIDIVSFLNKLNMDTACDHQKTIWKLIESFNNLHSNTPKVNELISKLPIFPYKNKQSSKINYISFNDPRAFSNHLTSDEKYRSILEKLNFIIIENHGPSKIFLGIYETLERSLSKIFTTIKNIKSLEELLSPEEISTLRQYLFNLLNQCYHQFDKWGKFNTNSFFAIPIHECIGIIGQQFTSISEKSICSKISNIRNYEIIGKEIVLIENYIYDNIQLPTKSIYKNETELHLNYLLPNLPRFPNLKSIEIIKNFVNKYLYGLNKNEITKSNWILTNDNKYINISKFYHLSKEEMDIYDIIDPQLVINDSLISISDHLYKLKLINNISKSRVIDATAKYLQKHPFNDELYNLFLDYTNQLSKNEIKTELDKINKIKFISSSKVYTYPGFEPKTPTISLSEATILEHKDIKFSIKYPIKFEKTSTIYQYLKDDNQTVFDHWYKLLKNWGNITNKIDGATIFDSIYRNVSKIKKLSDQQTKCIEEIEKCNVLWFGNELFSIDRLYTEGDYIFTPFYYKVNLSVYPIFKQFKMFKKILQPNDYYNIITDIQNQNDINDHLIGIYCICLKLISSNDRNESFKKENIKLLPTISNKLVEFNKVVFSEIPLEDEEYFQLNKSIDILTVEKLEILKFSQITQEKVALPFGQKEELVPRLQGLIKDYRTESFFNEMIQNASDANANEVKIFMDRNSYKSDYIKPKDVPDFENYLSNSLVIYNNSIFTDRDIENIQTISSSYKKQDQSTIGFNGLGINSAYNFSNVITILSGKYLMILDPFISHIPVSKSRSTGAKLEIIKDFNRNDRKDFFKPFLNYKKLFNIDFDQGEFKGTIIRLPLRKNMKKENNISEALYSYEKVLKLFKDLADNNLHNCMLFTNIRDIEIGSLIQDDYSLFYKTTKQTPKPIEQRKTIEVLDVIPMDLTEQNFLIIDKTKQMKETKRFIVGSTTVFEDNEKFLNKLPEYSKIRNFLTMYTDVKRKPYGSIAFEISDVDGSYIKQKSKSFCYLPFKDIDLPIHVNGFFSMTTARDIFETNKSINLTLEDPLKRVVDKTVQNQESFLIYWNTLLIEDLITPIFIKSLILYKEKYIANESHPDFNVYFKLLKSFYHLFPLDIPHSTSIFQKLTLRFYLISKLMKIDFLIPHPNYYDRNNPDSFLLSIDGTHKPSNSILKCFSNYGSIFFIPDKLCESLDLKDLYISPELLSKTIKSKSLNSDILNNIECLIDIITYLGPSLSDDCQLLKLNNGAVEFVNKKETLIFNQEYYGLLKNNPKINKDEIFLDKEFSEKLFCKMKWNSNKIIQLDPIQFFFKIIYPNYESFSLEDIKNILNFLKNCFYSNGKFEMVSFKEKQHNKFKKSKLIPSKTNDIVQLRSITELYSFEFKNMFNLLYPLDCFNTQEWKRIFEEFGIKTHLDKENIESEFKRLSNDFYKLPSEESKDYITKRKELLNKSSYLWTNAINLHHSSKDSYKDLFNSIIELNILPTKSSDLFGKKSPVPFLGRINNCYISEHENLCYTIKYPSDIVIQFPNDYNPITNEEVFENLINIINNHNQWPKRNNQHDDKIFNLLRINCQYLEDQLRRRFPIRNFDKFKINSLPVQDSNKSISFENIIFESYKLEPFFTSLPAFYSSFPNLFRLMGVKTIEEKETIVERLNQYLHTDISIHMKSFKTLYDMLYLKYNNKNRDKTIPILTNINFLKPLSKVFHVDDKMMFERIDVSNQLWAINSMYNNDIQTWGIPELSTLIKEEINKEKSIFNENYESLELEIFKSEFLNDPELKRLVLNQPEKMKINDLSLVFGSIHVQSTLISTNSNISNNKKTNYFYDTAKNILYLDEKIDSIYSPMEKIFDFNSNSLKNIFNNIKVKRDRVKTNQKNEELENLLKDFNLSRKFKNATTITKTKIINDKSRILYEISFEKNQIATIMHNNHKYDEVFKYCNKSIMYAIKSILEYEGVFYGTSDDINRLKRLTNYFNEQKEPTPFETNLNQFKTSLCKYSNEENSSALLLVSNEYLQKASFIFSQ</sequence>
<dbReference type="SUPFAM" id="SSF55874">
    <property type="entry name" value="ATPase domain of HSP90 chaperone/DNA topoisomerase II/histidine kinase"/>
    <property type="match status" value="2"/>
</dbReference>
<dbReference type="Pfam" id="PF25794">
    <property type="entry name" value="SACS"/>
    <property type="match status" value="2"/>
</dbReference>
<dbReference type="GO" id="GO:0030544">
    <property type="term" value="F:Hsp70 protein binding"/>
    <property type="evidence" value="ECO:0000318"/>
    <property type="project" value="GO_Central"/>
</dbReference>
<organism evidence="3 4">
    <name type="scientific">Dictyostelium purpureum</name>
    <name type="common">Slime mold</name>
    <dbReference type="NCBI Taxonomy" id="5786"/>
    <lineage>
        <taxon>Eukaryota</taxon>
        <taxon>Amoebozoa</taxon>
        <taxon>Evosea</taxon>
        <taxon>Eumycetozoa</taxon>
        <taxon>Dictyostelia</taxon>
        <taxon>Dictyosteliales</taxon>
        <taxon>Dictyosteliaceae</taxon>
        <taxon>Dictyostelium</taxon>
    </lineage>
</organism>
<reference evidence="4" key="1">
    <citation type="journal article" date="2011" name="Genome Biol.">
        <title>Comparative genomics of the social amoebae Dictyostelium discoideum and Dictyostelium purpureum.</title>
        <authorList>
            <consortium name="US DOE Joint Genome Institute (JGI-PGF)"/>
            <person name="Sucgang R."/>
            <person name="Kuo A."/>
            <person name="Tian X."/>
            <person name="Salerno W."/>
            <person name="Parikh A."/>
            <person name="Feasley C.L."/>
            <person name="Dalin E."/>
            <person name="Tu H."/>
            <person name="Huang E."/>
            <person name="Barry K."/>
            <person name="Lindquist E."/>
            <person name="Shapiro H."/>
            <person name="Bruce D."/>
            <person name="Schmutz J."/>
            <person name="Salamov A."/>
            <person name="Fey P."/>
            <person name="Gaudet P."/>
            <person name="Anjard C."/>
            <person name="Babu M.M."/>
            <person name="Basu S."/>
            <person name="Bushmanova Y."/>
            <person name="van der Wel H."/>
            <person name="Katoh-Kurasawa M."/>
            <person name="Dinh C."/>
            <person name="Coutinho P.M."/>
            <person name="Saito T."/>
            <person name="Elias M."/>
            <person name="Schaap P."/>
            <person name="Kay R.R."/>
            <person name="Henrissat B."/>
            <person name="Eichinger L."/>
            <person name="Rivero F."/>
            <person name="Putnam N.H."/>
            <person name="West C.M."/>
            <person name="Loomis W.F."/>
            <person name="Chisholm R.L."/>
            <person name="Shaulsky G."/>
            <person name="Strassmann J.E."/>
            <person name="Queller D.C."/>
            <person name="Kuspa A."/>
            <person name="Grigoriev I.V."/>
        </authorList>
    </citation>
    <scope>NUCLEOTIDE SEQUENCE [LARGE SCALE GENOMIC DNA]</scope>
    <source>
        <strain evidence="4">QSDP1</strain>
    </source>
</reference>
<gene>
    <name evidence="3" type="ORF">DICPUDRAFT_78654</name>
</gene>
<evidence type="ECO:0000313" key="3">
    <source>
        <dbReference type="EMBL" id="EGC35673.1"/>
    </source>
</evidence>
<dbReference type="OMA" id="DHNEDIC"/>
<keyword evidence="1" id="KW-0175">Coiled coil</keyword>
<proteinExistence type="predicted"/>
<evidence type="ECO:0000259" key="2">
    <source>
        <dbReference type="Pfam" id="PF25794"/>
    </source>
</evidence>
<dbReference type="KEGG" id="dpp:DICPUDRAFT_78654"/>
<dbReference type="Proteomes" id="UP000001064">
    <property type="component" value="Unassembled WGS sequence"/>
</dbReference>
<dbReference type="PANTHER" id="PTHR15600:SF42">
    <property type="entry name" value="SACSIN"/>
    <property type="match status" value="1"/>
</dbReference>
<dbReference type="InterPro" id="IPR036890">
    <property type="entry name" value="HATPase_C_sf"/>
</dbReference>
<keyword evidence="4" id="KW-1185">Reference proteome</keyword>
<evidence type="ECO:0000313" key="4">
    <source>
        <dbReference type="Proteomes" id="UP000001064"/>
    </source>
</evidence>
<feature type="domain" description="Sacsin/Nov" evidence="2">
    <location>
        <begin position="1291"/>
        <end position="1525"/>
    </location>
</feature>
<dbReference type="NCBIfam" id="NF047352">
    <property type="entry name" value="P_loop_sacsin"/>
    <property type="match status" value="2"/>
</dbReference>
<dbReference type="InterPro" id="IPR052972">
    <property type="entry name" value="Sacsin_chaperone_reg"/>
</dbReference>
<dbReference type="OrthoDB" id="19321at2759"/>
<dbReference type="VEuPathDB" id="AmoebaDB:DICPUDRAFT_78654"/>
<protein>
    <recommendedName>
        <fullName evidence="2">Sacsin/Nov domain-containing protein</fullName>
    </recommendedName>
</protein>
<dbReference type="STRING" id="5786.F0ZK57"/>
<dbReference type="GeneID" id="10500996"/>
<feature type="coiled-coil region" evidence="1">
    <location>
        <begin position="2496"/>
        <end position="2523"/>
    </location>
</feature>
<dbReference type="eggNOG" id="ENOG502QQPY">
    <property type="taxonomic scope" value="Eukaryota"/>
</dbReference>
<evidence type="ECO:0000256" key="1">
    <source>
        <dbReference type="SAM" id="Coils"/>
    </source>
</evidence>
<dbReference type="RefSeq" id="XP_003287806.1">
    <property type="nucleotide sequence ID" value="XM_003287758.1"/>
</dbReference>
<name>F0ZK57_DICPU</name>
<dbReference type="Gene3D" id="3.30.565.10">
    <property type="entry name" value="Histidine kinase-like ATPase, C-terminal domain"/>
    <property type="match status" value="2"/>
</dbReference>
<accession>F0ZK57</accession>
<dbReference type="InParanoid" id="F0ZK57"/>
<dbReference type="InterPro" id="IPR058210">
    <property type="entry name" value="SACS/Nov_dom"/>
</dbReference>
<dbReference type="PANTHER" id="PTHR15600">
    <property type="entry name" value="SACSIN"/>
    <property type="match status" value="1"/>
</dbReference>
<feature type="domain" description="Sacsin/Nov" evidence="2">
    <location>
        <begin position="11"/>
        <end position="233"/>
    </location>
</feature>
<dbReference type="EMBL" id="GL871052">
    <property type="protein sequence ID" value="EGC35673.1"/>
    <property type="molecule type" value="Genomic_DNA"/>
</dbReference>